<evidence type="ECO:0000256" key="4">
    <source>
        <dbReference type="ARBA" id="ARBA00023159"/>
    </source>
</evidence>
<feature type="compositionally biased region" description="Low complexity" evidence="8">
    <location>
        <begin position="181"/>
        <end position="190"/>
    </location>
</feature>
<feature type="region of interest" description="Disordered" evidence="8">
    <location>
        <begin position="181"/>
        <end position="227"/>
    </location>
</feature>
<dbReference type="GO" id="GO:0016592">
    <property type="term" value="C:mediator complex"/>
    <property type="evidence" value="ECO:0007669"/>
    <property type="project" value="InterPro"/>
</dbReference>
<evidence type="ECO:0000256" key="3">
    <source>
        <dbReference type="ARBA" id="ARBA00023015"/>
    </source>
</evidence>
<keyword evidence="4" id="KW-0010">Activator</keyword>
<dbReference type="InterPro" id="IPR011425">
    <property type="entry name" value="Med9"/>
</dbReference>
<evidence type="ECO:0000313" key="10">
    <source>
        <dbReference type="Proteomes" id="UP001239213"/>
    </source>
</evidence>
<comment type="subcellular location">
    <subcellularLocation>
        <location evidence="1">Nucleus</location>
    </subcellularLocation>
</comment>
<name>A0AAI9YCZ0_9PEZI</name>
<reference evidence="9" key="1">
    <citation type="submission" date="2016-11" db="EMBL/GenBank/DDBJ databases">
        <title>The genome sequence of Colletotrichum cuscutae.</title>
        <authorList>
            <person name="Baroncelli R."/>
        </authorList>
    </citation>
    <scope>NUCLEOTIDE SEQUENCE</scope>
    <source>
        <strain evidence="9">IMI 304802</strain>
    </source>
</reference>
<dbReference type="Proteomes" id="UP001239213">
    <property type="component" value="Unassembled WGS sequence"/>
</dbReference>
<accession>A0AAI9YCZ0</accession>
<keyword evidence="6" id="KW-0539">Nucleus</keyword>
<feature type="region of interest" description="Disordered" evidence="8">
    <location>
        <begin position="130"/>
        <end position="159"/>
    </location>
</feature>
<sequence>MYSANSLPIAVPLKRPWKLLAPAELPPSLGPWPLPFQLDTTLDADGPHRATASLTSPHLTSPHLISSHLGTVPTPPSPRPLIFQASSTQPTTILSPSRTYREAENSPIPLHKSPVSPTLLTTLLSTTHNVSSPFIRDPETKPNRTTKMPPHPLELPPTLSPDALDTLTELTGILTRLRTAIQTSGSSSSSIGGGLTTGATPAGAGATPNPLGSAAGGAASPNAPLSLKDVPAQTDALKHKLQRARTQMRTLPDMERTVEEQEEEIKELEERIRMQREVLDRLREAGVKFGHEEGGRGDKMETE</sequence>
<evidence type="ECO:0000256" key="2">
    <source>
        <dbReference type="ARBA" id="ARBA00008089"/>
    </source>
</evidence>
<organism evidence="9 10">
    <name type="scientific">Colletotrichum cuscutae</name>
    <dbReference type="NCBI Taxonomy" id="1209917"/>
    <lineage>
        <taxon>Eukaryota</taxon>
        <taxon>Fungi</taxon>
        <taxon>Dikarya</taxon>
        <taxon>Ascomycota</taxon>
        <taxon>Pezizomycotina</taxon>
        <taxon>Sordariomycetes</taxon>
        <taxon>Hypocreomycetidae</taxon>
        <taxon>Glomerellales</taxon>
        <taxon>Glomerellaceae</taxon>
        <taxon>Colletotrichum</taxon>
        <taxon>Colletotrichum acutatum species complex</taxon>
    </lineage>
</organism>
<evidence type="ECO:0000256" key="8">
    <source>
        <dbReference type="SAM" id="MobiDB-lite"/>
    </source>
</evidence>
<feature type="compositionally biased region" description="Pro residues" evidence="8">
    <location>
        <begin position="149"/>
        <end position="159"/>
    </location>
</feature>
<keyword evidence="10" id="KW-1185">Reference proteome</keyword>
<comment type="caution">
    <text evidence="9">The sequence shown here is derived from an EMBL/GenBank/DDBJ whole genome shotgun (WGS) entry which is preliminary data.</text>
</comment>
<dbReference type="GO" id="GO:0006357">
    <property type="term" value="P:regulation of transcription by RNA polymerase II"/>
    <property type="evidence" value="ECO:0007669"/>
    <property type="project" value="InterPro"/>
</dbReference>
<evidence type="ECO:0000256" key="6">
    <source>
        <dbReference type="ARBA" id="ARBA00023242"/>
    </source>
</evidence>
<evidence type="ECO:0000313" key="9">
    <source>
        <dbReference type="EMBL" id="KAK1498097.1"/>
    </source>
</evidence>
<evidence type="ECO:0000256" key="7">
    <source>
        <dbReference type="SAM" id="Coils"/>
    </source>
</evidence>
<dbReference type="GO" id="GO:0003712">
    <property type="term" value="F:transcription coregulator activity"/>
    <property type="evidence" value="ECO:0007669"/>
    <property type="project" value="InterPro"/>
</dbReference>
<keyword evidence="5" id="KW-0804">Transcription</keyword>
<evidence type="ECO:0000256" key="5">
    <source>
        <dbReference type="ARBA" id="ARBA00023163"/>
    </source>
</evidence>
<feature type="coiled-coil region" evidence="7">
    <location>
        <begin position="244"/>
        <end position="285"/>
    </location>
</feature>
<keyword evidence="3" id="KW-0805">Transcription regulation</keyword>
<feature type="compositionally biased region" description="Low complexity" evidence="8">
    <location>
        <begin position="197"/>
        <end position="226"/>
    </location>
</feature>
<comment type="similarity">
    <text evidence="2">Belongs to the Mediator complex subunit 9 family.</text>
</comment>
<keyword evidence="7" id="KW-0175">Coiled coil</keyword>
<dbReference type="AlphaFoldDB" id="A0AAI9YCZ0"/>
<dbReference type="EMBL" id="MPDP01000006">
    <property type="protein sequence ID" value="KAK1498097.1"/>
    <property type="molecule type" value="Genomic_DNA"/>
</dbReference>
<gene>
    <name evidence="9" type="ORF">CCUS01_12967</name>
</gene>
<proteinExistence type="inferred from homology"/>
<evidence type="ECO:0000256" key="1">
    <source>
        <dbReference type="ARBA" id="ARBA00004123"/>
    </source>
</evidence>
<protein>
    <recommendedName>
        <fullName evidence="11">Mediator complex subunit 9</fullName>
    </recommendedName>
</protein>
<dbReference type="Pfam" id="PF07544">
    <property type="entry name" value="Med9"/>
    <property type="match status" value="1"/>
</dbReference>
<evidence type="ECO:0008006" key="11">
    <source>
        <dbReference type="Google" id="ProtNLM"/>
    </source>
</evidence>